<sequence>MKIDVEKMTAEISLMENSLYIVKDGKLTKVPALQHGEDKIIWKNGQVLDLIRSERVRV</sequence>
<accession>A0ABU9K3Q5</accession>
<keyword evidence="2" id="KW-1185">Reference proteome</keyword>
<dbReference type="EMBL" id="JBBYAK010000004">
    <property type="protein sequence ID" value="MEL3959669.1"/>
    <property type="molecule type" value="Genomic_DNA"/>
</dbReference>
<protein>
    <submittedName>
        <fullName evidence="1">DUF3954 domain-containing protein</fullName>
    </submittedName>
</protein>
<name>A0ABU9K3Q5_9BACI</name>
<reference evidence="1 2" key="1">
    <citation type="submission" date="2024-03" db="EMBL/GenBank/DDBJ databases">
        <title>Bacilli Hybrid Assemblies.</title>
        <authorList>
            <person name="Kovac J."/>
        </authorList>
    </citation>
    <scope>NUCLEOTIDE SEQUENCE [LARGE SCALE GENOMIC DNA]</scope>
    <source>
        <strain evidence="1 2">FSL M8-0022</strain>
    </source>
</reference>
<evidence type="ECO:0000313" key="1">
    <source>
        <dbReference type="EMBL" id="MEL3959669.1"/>
    </source>
</evidence>
<dbReference type="Proteomes" id="UP001459714">
    <property type="component" value="Unassembled WGS sequence"/>
</dbReference>
<proteinExistence type="predicted"/>
<gene>
    <name evidence="1" type="ORF">NST17_21170</name>
</gene>
<comment type="caution">
    <text evidence="1">The sequence shown here is derived from an EMBL/GenBank/DDBJ whole genome shotgun (WGS) entry which is preliminary data.</text>
</comment>
<evidence type="ECO:0000313" key="2">
    <source>
        <dbReference type="Proteomes" id="UP001459714"/>
    </source>
</evidence>
<dbReference type="RefSeq" id="WP_342021249.1">
    <property type="nucleotide sequence ID" value="NZ_JBBYAK010000004.1"/>
</dbReference>
<organism evidence="1 2">
    <name type="scientific">Caldifermentibacillus hisashii</name>
    <dbReference type="NCBI Taxonomy" id="996558"/>
    <lineage>
        <taxon>Bacteria</taxon>
        <taxon>Bacillati</taxon>
        <taxon>Bacillota</taxon>
        <taxon>Bacilli</taxon>
        <taxon>Bacillales</taxon>
        <taxon>Bacillaceae</taxon>
        <taxon>Caldifermentibacillus</taxon>
    </lineage>
</organism>